<gene>
    <name evidence="1" type="ORF">NTEN_LOCUS23934</name>
</gene>
<dbReference type="AlphaFoldDB" id="A0A6H5HPF2"/>
<protein>
    <submittedName>
        <fullName evidence="1">Uncharacterized protein</fullName>
    </submittedName>
</protein>
<evidence type="ECO:0000313" key="2">
    <source>
        <dbReference type="Proteomes" id="UP000479000"/>
    </source>
</evidence>
<accession>A0A6H5HPF2</accession>
<evidence type="ECO:0000313" key="1">
    <source>
        <dbReference type="EMBL" id="CAB0020343.1"/>
    </source>
</evidence>
<name>A0A6H5HPF2_9HEMI</name>
<reference evidence="1 2" key="1">
    <citation type="submission" date="2020-02" db="EMBL/GenBank/DDBJ databases">
        <authorList>
            <person name="Ferguson B K."/>
        </authorList>
    </citation>
    <scope>NUCLEOTIDE SEQUENCE [LARGE SCALE GENOMIC DNA]</scope>
</reference>
<proteinExistence type="predicted"/>
<organism evidence="1 2">
    <name type="scientific">Nesidiocoris tenuis</name>
    <dbReference type="NCBI Taxonomy" id="355587"/>
    <lineage>
        <taxon>Eukaryota</taxon>
        <taxon>Metazoa</taxon>
        <taxon>Ecdysozoa</taxon>
        <taxon>Arthropoda</taxon>
        <taxon>Hexapoda</taxon>
        <taxon>Insecta</taxon>
        <taxon>Pterygota</taxon>
        <taxon>Neoptera</taxon>
        <taxon>Paraneoptera</taxon>
        <taxon>Hemiptera</taxon>
        <taxon>Heteroptera</taxon>
        <taxon>Panheteroptera</taxon>
        <taxon>Cimicomorpha</taxon>
        <taxon>Miridae</taxon>
        <taxon>Dicyphina</taxon>
        <taxon>Nesidiocoris</taxon>
    </lineage>
</organism>
<keyword evidence="2" id="KW-1185">Reference proteome</keyword>
<dbReference type="EMBL" id="CADCXU010035244">
    <property type="protein sequence ID" value="CAB0020343.1"/>
    <property type="molecule type" value="Genomic_DNA"/>
</dbReference>
<sequence length="81" mass="9049">SAQEIHMLNVNCIQLPREREAGEGRVSTQGHGPHVYWVQVQTPWRPGVWQGWSPSLGSKNRGKNFSPLSSNALEHIVHPSV</sequence>
<feature type="non-terminal residue" evidence="1">
    <location>
        <position position="1"/>
    </location>
</feature>
<dbReference type="Proteomes" id="UP000479000">
    <property type="component" value="Unassembled WGS sequence"/>
</dbReference>